<evidence type="ECO:0000313" key="4">
    <source>
        <dbReference type="Proteomes" id="UP000215914"/>
    </source>
</evidence>
<dbReference type="Proteomes" id="UP000215914">
    <property type="component" value="Chromosome 17"/>
</dbReference>
<evidence type="ECO:0000256" key="1">
    <source>
        <dbReference type="SAM" id="MobiDB-lite"/>
    </source>
</evidence>
<protein>
    <submittedName>
        <fullName evidence="3">Putative lin-54 family</fullName>
    </submittedName>
</protein>
<sequence length="177" mass="18996">MAAAATTLFSTPILPHHHPISTQSFSSTKSWQPLLTKSPLILLRASSTTPTVDKQEEEEEDNTSSDQSQPINSIPIGGCQGCGKAEMERGCNGEGRIQGGIATVPGFGWWPIKAYRPCPGFVATGGRYRRQGQSMDEVAGFGSVPRKPANMTTTATATVSTETPSSEKKEGPRKFKR</sequence>
<name>A0A251RL28_HELAN</name>
<evidence type="ECO:0000313" key="2">
    <source>
        <dbReference type="EMBL" id="KAF5753486.1"/>
    </source>
</evidence>
<evidence type="ECO:0000313" key="3">
    <source>
        <dbReference type="EMBL" id="OTF84976.1"/>
    </source>
</evidence>
<reference evidence="3" key="2">
    <citation type="submission" date="2017-02" db="EMBL/GenBank/DDBJ databases">
        <title>Sunflower complete genome.</title>
        <authorList>
            <person name="Langlade N."/>
            <person name="Munos S."/>
        </authorList>
    </citation>
    <scope>NUCLEOTIDE SEQUENCE [LARGE SCALE GENOMIC DNA]</scope>
    <source>
        <tissue evidence="3">Leaves</tissue>
    </source>
</reference>
<dbReference type="Gramene" id="mRNA:HanXRQr2_Chr17g0780641">
    <property type="protein sequence ID" value="mRNA:HanXRQr2_Chr17g0780641"/>
    <property type="gene ID" value="HanXRQr2_Chr17g0780641"/>
</dbReference>
<dbReference type="AlphaFoldDB" id="A0A251RL28"/>
<feature type="compositionally biased region" description="Basic and acidic residues" evidence="1">
    <location>
        <begin position="165"/>
        <end position="177"/>
    </location>
</feature>
<dbReference type="OrthoDB" id="421474at2759"/>
<keyword evidence="4" id="KW-1185">Reference proteome</keyword>
<gene>
    <name evidence="3" type="ORF">HannXRQ_Chr17g0534961</name>
    <name evidence="2" type="ORF">HanXRQr2_Chr17g0780641</name>
</gene>
<feature type="region of interest" description="Disordered" evidence="1">
    <location>
        <begin position="46"/>
        <end position="75"/>
    </location>
</feature>
<reference evidence="2" key="3">
    <citation type="submission" date="2020-06" db="EMBL/GenBank/DDBJ databases">
        <title>Helianthus annuus Genome sequencing and assembly Release 2.</title>
        <authorList>
            <person name="Gouzy J."/>
            <person name="Langlade N."/>
            <person name="Munos S."/>
        </authorList>
    </citation>
    <scope>NUCLEOTIDE SEQUENCE</scope>
    <source>
        <tissue evidence="2">Leaves</tissue>
    </source>
</reference>
<reference evidence="2 4" key="1">
    <citation type="journal article" date="2017" name="Nature">
        <title>The sunflower genome provides insights into oil metabolism, flowering and Asterid evolution.</title>
        <authorList>
            <person name="Badouin H."/>
            <person name="Gouzy J."/>
            <person name="Grassa C.J."/>
            <person name="Murat F."/>
            <person name="Staton S.E."/>
            <person name="Cottret L."/>
            <person name="Lelandais-Briere C."/>
            <person name="Owens G.L."/>
            <person name="Carrere S."/>
            <person name="Mayjonade B."/>
            <person name="Legrand L."/>
            <person name="Gill N."/>
            <person name="Kane N.C."/>
            <person name="Bowers J.E."/>
            <person name="Hubner S."/>
            <person name="Bellec A."/>
            <person name="Berard A."/>
            <person name="Berges H."/>
            <person name="Blanchet N."/>
            <person name="Boniface M.C."/>
            <person name="Brunel D."/>
            <person name="Catrice O."/>
            <person name="Chaidir N."/>
            <person name="Claudel C."/>
            <person name="Donnadieu C."/>
            <person name="Faraut T."/>
            <person name="Fievet G."/>
            <person name="Helmstetter N."/>
            <person name="King M."/>
            <person name="Knapp S.J."/>
            <person name="Lai Z."/>
            <person name="Le Paslier M.C."/>
            <person name="Lippi Y."/>
            <person name="Lorenzon L."/>
            <person name="Mandel J.R."/>
            <person name="Marage G."/>
            <person name="Marchand G."/>
            <person name="Marquand E."/>
            <person name="Bret-Mestries E."/>
            <person name="Morien E."/>
            <person name="Nambeesan S."/>
            <person name="Nguyen T."/>
            <person name="Pegot-Espagnet P."/>
            <person name="Pouilly N."/>
            <person name="Raftis F."/>
            <person name="Sallet E."/>
            <person name="Schiex T."/>
            <person name="Thomas J."/>
            <person name="Vandecasteele C."/>
            <person name="Vares D."/>
            <person name="Vear F."/>
            <person name="Vautrin S."/>
            <person name="Crespi M."/>
            <person name="Mangin B."/>
            <person name="Burke J.M."/>
            <person name="Salse J."/>
            <person name="Munos S."/>
            <person name="Vincourt P."/>
            <person name="Rieseberg L.H."/>
            <person name="Langlade N.B."/>
        </authorList>
    </citation>
    <scope>NUCLEOTIDE SEQUENCE [LARGE SCALE GENOMIC DNA]</scope>
    <source>
        <strain evidence="4">cv. SF193</strain>
        <tissue evidence="2">Leaves</tissue>
    </source>
</reference>
<dbReference type="PANTHER" id="PTHR47721">
    <property type="entry name" value="OS01G0235100 PROTEIN"/>
    <property type="match status" value="1"/>
</dbReference>
<feature type="compositionally biased region" description="Low complexity" evidence="1">
    <location>
        <begin position="152"/>
        <end position="164"/>
    </location>
</feature>
<dbReference type="STRING" id="4232.A0A251RL28"/>
<dbReference type="FunCoup" id="A0A251RL28">
    <property type="interactions" value="895"/>
</dbReference>
<dbReference type="EMBL" id="MNCJ02000332">
    <property type="protein sequence ID" value="KAF5753486.1"/>
    <property type="molecule type" value="Genomic_DNA"/>
</dbReference>
<organism evidence="3 4">
    <name type="scientific">Helianthus annuus</name>
    <name type="common">Common sunflower</name>
    <dbReference type="NCBI Taxonomy" id="4232"/>
    <lineage>
        <taxon>Eukaryota</taxon>
        <taxon>Viridiplantae</taxon>
        <taxon>Streptophyta</taxon>
        <taxon>Embryophyta</taxon>
        <taxon>Tracheophyta</taxon>
        <taxon>Spermatophyta</taxon>
        <taxon>Magnoliopsida</taxon>
        <taxon>eudicotyledons</taxon>
        <taxon>Gunneridae</taxon>
        <taxon>Pentapetalae</taxon>
        <taxon>asterids</taxon>
        <taxon>campanulids</taxon>
        <taxon>Asterales</taxon>
        <taxon>Asteraceae</taxon>
        <taxon>Asteroideae</taxon>
        <taxon>Heliantheae alliance</taxon>
        <taxon>Heliantheae</taxon>
        <taxon>Helianthus</taxon>
    </lineage>
</organism>
<dbReference type="EMBL" id="CM007906">
    <property type="protein sequence ID" value="OTF84976.1"/>
    <property type="molecule type" value="Genomic_DNA"/>
</dbReference>
<feature type="region of interest" description="Disordered" evidence="1">
    <location>
        <begin position="139"/>
        <end position="177"/>
    </location>
</feature>
<dbReference type="OMA" id="EGPRKFK"/>
<dbReference type="InParanoid" id="A0A251RL28"/>
<dbReference type="PANTHER" id="PTHR47721:SF2">
    <property type="entry name" value="OS01G0235100 PROTEIN"/>
    <property type="match status" value="1"/>
</dbReference>
<accession>A0A251RL28</accession>
<proteinExistence type="predicted"/>